<dbReference type="Proteomes" id="UP000663144">
    <property type="component" value="Segment"/>
</dbReference>
<dbReference type="RefSeq" id="YP_010670518.1">
    <property type="nucleotide sequence ID" value="NC_070964.1"/>
</dbReference>
<reference evidence="1" key="1">
    <citation type="submission" date="2020-10" db="EMBL/GenBank/DDBJ databases">
        <title>The Isolation and Genome Sequence of a Novel Cyanophage S-H38 from the Yellow Sea, China.</title>
        <authorList>
            <person name="Jiang T."/>
        </authorList>
    </citation>
    <scope>NUCLEOTIDE SEQUENCE</scope>
</reference>
<keyword evidence="2" id="KW-1185">Reference proteome</keyword>
<name>A0A873WA21_9CAUD</name>
<evidence type="ECO:0000313" key="1">
    <source>
        <dbReference type="EMBL" id="QPB08027.1"/>
    </source>
</evidence>
<organism evidence="1 2">
    <name type="scientific">Synechococcus phage S-H38</name>
    <dbReference type="NCBI Taxonomy" id="2783673"/>
    <lineage>
        <taxon>Viruses</taxon>
        <taxon>Duplodnaviria</taxon>
        <taxon>Heunggongvirae</taxon>
        <taxon>Uroviricota</taxon>
        <taxon>Caudoviricetes</taxon>
        <taxon>Pantevenvirales</taxon>
        <taxon>Kyanoviridae</taxon>
        <taxon>Yellowseavirus</taxon>
        <taxon>Yellowseavirus thirtyeight</taxon>
    </lineage>
</organism>
<evidence type="ECO:0000313" key="2">
    <source>
        <dbReference type="Proteomes" id="UP000663144"/>
    </source>
</evidence>
<dbReference type="KEGG" id="vg:77946723"/>
<dbReference type="EMBL" id="MW117965">
    <property type="protein sequence ID" value="QPB08027.1"/>
    <property type="molecule type" value="Genomic_DNA"/>
</dbReference>
<proteinExistence type="predicted"/>
<sequence>MNEEQKKEFYKSLRERVYRLKMGHLFEEPCPFYEPEWDDELWDCRLTYDYEDDDSQNTDA</sequence>
<protein>
    <submittedName>
        <fullName evidence="1">Uncharacterized protein</fullName>
    </submittedName>
</protein>
<accession>A0A873WA21</accession>
<dbReference type="GeneID" id="77946723"/>